<evidence type="ECO:0000313" key="1">
    <source>
        <dbReference type="EMBL" id="MPM44290.1"/>
    </source>
</evidence>
<comment type="caution">
    <text evidence="1">The sequence shown here is derived from an EMBL/GenBank/DDBJ whole genome shotgun (WGS) entry which is preliminary data.</text>
</comment>
<dbReference type="PANTHER" id="PTHR39624">
    <property type="entry name" value="PROTEIN INVOLVED IN RIMO-MEDIATED BETA-METHYLTHIOLATION OF RIBOSOMAL PROTEIN S12 YCAO"/>
    <property type="match status" value="1"/>
</dbReference>
<name>A0A644ZTI9_9ZZZZ</name>
<dbReference type="Gene3D" id="3.30.300.20">
    <property type="match status" value="1"/>
</dbReference>
<gene>
    <name evidence="1" type="ORF">SDC9_90968</name>
</gene>
<dbReference type="EMBL" id="VSSQ01010419">
    <property type="protein sequence ID" value="MPM44290.1"/>
    <property type="molecule type" value="Genomic_DNA"/>
</dbReference>
<sequence length="129" mass="13928">MEVTFDGGKVITAHINGHTISTDQPQSAGGQNSAPTPFELFLASLGTCAGIYVKSFCDQRELPSEGIKIIQEAEYDMQTGLPVSITFDIKVPESFPEKYVPSLIRAAELCKVKKTVAAHPEMTVIASKL</sequence>
<organism evidence="1">
    <name type="scientific">bioreactor metagenome</name>
    <dbReference type="NCBI Taxonomy" id="1076179"/>
    <lineage>
        <taxon>unclassified sequences</taxon>
        <taxon>metagenomes</taxon>
        <taxon>ecological metagenomes</taxon>
    </lineage>
</organism>
<dbReference type="InterPro" id="IPR036102">
    <property type="entry name" value="OsmC/Ohrsf"/>
</dbReference>
<dbReference type="SUPFAM" id="SSF82784">
    <property type="entry name" value="OsmC-like"/>
    <property type="match status" value="1"/>
</dbReference>
<proteinExistence type="predicted"/>
<reference evidence="1" key="1">
    <citation type="submission" date="2019-08" db="EMBL/GenBank/DDBJ databases">
        <authorList>
            <person name="Kucharzyk K."/>
            <person name="Murdoch R.W."/>
            <person name="Higgins S."/>
            <person name="Loffler F."/>
        </authorList>
    </citation>
    <scope>NUCLEOTIDE SEQUENCE</scope>
</reference>
<dbReference type="InterPro" id="IPR003718">
    <property type="entry name" value="OsmC/Ohr_fam"/>
</dbReference>
<dbReference type="AlphaFoldDB" id="A0A644ZTI9"/>
<accession>A0A644ZTI9</accession>
<dbReference type="PANTHER" id="PTHR39624:SF2">
    <property type="entry name" value="OSMC-LIKE PROTEIN"/>
    <property type="match status" value="1"/>
</dbReference>
<dbReference type="InterPro" id="IPR015946">
    <property type="entry name" value="KH_dom-like_a/b"/>
</dbReference>
<evidence type="ECO:0008006" key="2">
    <source>
        <dbReference type="Google" id="ProtNLM"/>
    </source>
</evidence>
<dbReference type="Pfam" id="PF02566">
    <property type="entry name" value="OsmC"/>
    <property type="match status" value="1"/>
</dbReference>
<protein>
    <recommendedName>
        <fullName evidence="2">Protein YhfA</fullName>
    </recommendedName>
</protein>